<dbReference type="EMBL" id="DRGN01000213">
    <property type="protein sequence ID" value="HEU01645.1"/>
    <property type="molecule type" value="Genomic_DNA"/>
</dbReference>
<organism evidence="2 3">
    <name type="scientific">Aurantimonas coralicida</name>
    <dbReference type="NCBI Taxonomy" id="182270"/>
    <lineage>
        <taxon>Bacteria</taxon>
        <taxon>Pseudomonadati</taxon>
        <taxon>Pseudomonadota</taxon>
        <taxon>Alphaproteobacteria</taxon>
        <taxon>Hyphomicrobiales</taxon>
        <taxon>Aurantimonadaceae</taxon>
        <taxon>Aurantimonas</taxon>
    </lineage>
</organism>
<evidence type="ECO:0000256" key="1">
    <source>
        <dbReference type="SAM" id="MobiDB-lite"/>
    </source>
</evidence>
<dbReference type="AlphaFoldDB" id="A0A9C9NHU8"/>
<evidence type="ECO:0000313" key="3">
    <source>
        <dbReference type="Proteomes" id="UP000885680"/>
    </source>
</evidence>
<reference evidence="2" key="1">
    <citation type="journal article" date="2020" name="mSystems">
        <title>Genome- and Community-Level Interaction Insights into Carbon Utilization and Element Cycling Functions of Hydrothermarchaeota in Hydrothermal Sediment.</title>
        <authorList>
            <person name="Zhou Z."/>
            <person name="Liu Y."/>
            <person name="Xu W."/>
            <person name="Pan J."/>
            <person name="Luo Z.H."/>
            <person name="Li M."/>
        </authorList>
    </citation>
    <scope>NUCLEOTIDE SEQUENCE</scope>
    <source>
        <strain evidence="2">HyVt-347</strain>
    </source>
</reference>
<comment type="caution">
    <text evidence="2">The sequence shown here is derived from an EMBL/GenBank/DDBJ whole genome shotgun (WGS) entry which is preliminary data.</text>
</comment>
<protein>
    <submittedName>
        <fullName evidence="2">Uncharacterized protein</fullName>
    </submittedName>
</protein>
<evidence type="ECO:0000313" key="2">
    <source>
        <dbReference type="EMBL" id="HEU01645.1"/>
    </source>
</evidence>
<feature type="region of interest" description="Disordered" evidence="1">
    <location>
        <begin position="1"/>
        <end position="24"/>
    </location>
</feature>
<accession>A0A9C9NHU8</accession>
<sequence length="139" mass="15394">MHHASALRWFRPEGQPGSSARVEVEHTAPADRIFLEAGETKAEIWYQGRGLRRGQRGERRGLDWRDLRSKRRGELALLIEKALDEATRRRPYVAGDGLLAAATTEEATDGARDPAATEEATDGAYQSLVHEAPAVPHDL</sequence>
<name>A0A9C9NHU8_9HYPH</name>
<feature type="region of interest" description="Disordered" evidence="1">
    <location>
        <begin position="104"/>
        <end position="125"/>
    </location>
</feature>
<dbReference type="Proteomes" id="UP000885680">
    <property type="component" value="Unassembled WGS sequence"/>
</dbReference>
<proteinExistence type="predicted"/>
<gene>
    <name evidence="2" type="ORF">ENH89_15195</name>
</gene>